<gene>
    <name evidence="1" type="ORF">PG994_005350</name>
</gene>
<comment type="caution">
    <text evidence="1">The sequence shown here is derived from an EMBL/GenBank/DDBJ whole genome shotgun (WGS) entry which is preliminary data.</text>
</comment>
<protein>
    <recommendedName>
        <fullName evidence="3">Acetoacetate decarboxylase</fullName>
    </recommendedName>
</protein>
<dbReference type="EMBL" id="JAQQWL010000006">
    <property type="protein sequence ID" value="KAK8068734.1"/>
    <property type="molecule type" value="Genomic_DNA"/>
</dbReference>
<dbReference type="PANTHER" id="PTHR40518">
    <property type="entry name" value="ACETOACETATE DECARBOXYLASE"/>
    <property type="match status" value="1"/>
</dbReference>
<dbReference type="Proteomes" id="UP001480595">
    <property type="component" value="Unassembled WGS sequence"/>
</dbReference>
<evidence type="ECO:0000313" key="1">
    <source>
        <dbReference type="EMBL" id="KAK8068734.1"/>
    </source>
</evidence>
<proteinExistence type="predicted"/>
<evidence type="ECO:0008006" key="3">
    <source>
        <dbReference type="Google" id="ProtNLM"/>
    </source>
</evidence>
<dbReference type="RefSeq" id="XP_066716028.1">
    <property type="nucleotide sequence ID" value="XM_066856759.1"/>
</dbReference>
<organism evidence="1 2">
    <name type="scientific">Apiospora phragmitis</name>
    <dbReference type="NCBI Taxonomy" id="2905665"/>
    <lineage>
        <taxon>Eukaryota</taxon>
        <taxon>Fungi</taxon>
        <taxon>Dikarya</taxon>
        <taxon>Ascomycota</taxon>
        <taxon>Pezizomycotina</taxon>
        <taxon>Sordariomycetes</taxon>
        <taxon>Xylariomycetidae</taxon>
        <taxon>Amphisphaeriales</taxon>
        <taxon>Apiosporaceae</taxon>
        <taxon>Apiospora</taxon>
    </lineage>
</organism>
<sequence>MRLSSALVGSVVATAAKIPQQSPAGSDNDWTNNSIKPIEPVPAPWSLHGTVYSIASVLPPSELPTKAYAPLERADAAYTTADAYVGLLGMIQIIRYTDSPVGPYDELLMIPGYFKYPHVDAEGRESERLNPSITRIYVSQRYTAKNGRMINAVVFGANDASPPLPIDWNIPKHLAKFDWTEDENGSTTVKVYPFDTMGDAAESGPAGLPFFQTTFAPILDGLPYSTDLYEWIGINATLAQPPLPAGPGSRHSELAGTSQWRAVVPGQASECSSLGLFDLGQGRGDAVGNTGKNAVGDEVFPNFWPGMPRMNLGLRMDNARISFGSPEIWG</sequence>
<keyword evidence="2" id="KW-1185">Reference proteome</keyword>
<name>A0ABR1VFI0_9PEZI</name>
<accession>A0ABR1VFI0</accession>
<dbReference type="GeneID" id="92089822"/>
<reference evidence="1 2" key="1">
    <citation type="submission" date="2023-01" db="EMBL/GenBank/DDBJ databases">
        <title>Analysis of 21 Apiospora genomes using comparative genomics revels a genus with tremendous synthesis potential of carbohydrate active enzymes and secondary metabolites.</title>
        <authorList>
            <person name="Sorensen T."/>
        </authorList>
    </citation>
    <scope>NUCLEOTIDE SEQUENCE [LARGE SCALE GENOMIC DNA]</scope>
    <source>
        <strain evidence="1 2">CBS 135458</strain>
    </source>
</reference>
<evidence type="ECO:0000313" key="2">
    <source>
        <dbReference type="Proteomes" id="UP001480595"/>
    </source>
</evidence>
<dbReference type="PANTHER" id="PTHR40518:SF1">
    <property type="entry name" value="ACETOACETATE DECARBOXYLASE"/>
    <property type="match status" value="1"/>
</dbReference>